<accession>A0A5B9W3P9</accession>
<evidence type="ECO:0008006" key="4">
    <source>
        <dbReference type="Google" id="ProtNLM"/>
    </source>
</evidence>
<feature type="chain" id="PRO_5022678057" description="Glycosyl hydrolases family 43" evidence="1">
    <location>
        <begin position="31"/>
        <end position="310"/>
    </location>
</feature>
<reference evidence="2 3" key="1">
    <citation type="submission" date="2019-08" db="EMBL/GenBank/DDBJ databases">
        <title>Deep-cultivation of Planctomycetes and their phenomic and genomic characterization uncovers novel biology.</title>
        <authorList>
            <person name="Wiegand S."/>
            <person name="Jogler M."/>
            <person name="Boedeker C."/>
            <person name="Pinto D."/>
            <person name="Vollmers J."/>
            <person name="Rivas-Marin E."/>
            <person name="Kohn T."/>
            <person name="Peeters S.H."/>
            <person name="Heuer A."/>
            <person name="Rast P."/>
            <person name="Oberbeckmann S."/>
            <person name="Bunk B."/>
            <person name="Jeske O."/>
            <person name="Meyerdierks A."/>
            <person name="Storesund J.E."/>
            <person name="Kallscheuer N."/>
            <person name="Luecker S."/>
            <person name="Lage O.M."/>
            <person name="Pohl T."/>
            <person name="Merkel B.J."/>
            <person name="Hornburger P."/>
            <person name="Mueller R.-W."/>
            <person name="Bruemmer F."/>
            <person name="Labrenz M."/>
            <person name="Spormann A.M."/>
            <person name="Op den Camp H."/>
            <person name="Overmann J."/>
            <person name="Amann R."/>
            <person name="Jetten M.S.M."/>
            <person name="Mascher T."/>
            <person name="Medema M.H."/>
            <person name="Devos D.P."/>
            <person name="Kaster A.-K."/>
            <person name="Ovreas L."/>
            <person name="Rohde M."/>
            <person name="Galperin M.Y."/>
            <person name="Jogler C."/>
        </authorList>
    </citation>
    <scope>NUCLEOTIDE SEQUENCE [LARGE SCALE GENOMIC DNA]</scope>
    <source>
        <strain evidence="2 3">OJF2</strain>
    </source>
</reference>
<protein>
    <recommendedName>
        <fullName evidence="4">Glycosyl hydrolases family 43</fullName>
    </recommendedName>
</protein>
<dbReference type="InterPro" id="IPR023296">
    <property type="entry name" value="Glyco_hydro_beta-prop_sf"/>
</dbReference>
<dbReference type="Gene3D" id="2.115.10.20">
    <property type="entry name" value="Glycosyl hydrolase domain, family 43"/>
    <property type="match status" value="2"/>
</dbReference>
<dbReference type="KEGG" id="agv:OJF2_33530"/>
<dbReference type="OrthoDB" id="9759709at2"/>
<feature type="signal peptide" evidence="1">
    <location>
        <begin position="1"/>
        <end position="30"/>
    </location>
</feature>
<dbReference type="SUPFAM" id="SSF75005">
    <property type="entry name" value="Arabinanase/levansucrase/invertase"/>
    <property type="match status" value="1"/>
</dbReference>
<dbReference type="RefSeq" id="WP_148594680.1">
    <property type="nucleotide sequence ID" value="NZ_CP042997.1"/>
</dbReference>
<dbReference type="EMBL" id="CP042997">
    <property type="protein sequence ID" value="QEH34809.1"/>
    <property type="molecule type" value="Genomic_DNA"/>
</dbReference>
<sequence precursor="true">MIRLRRTARLLVVASIAALSTALVPGRAAAQEAPWAFASWKPLGDGPVFAGTGGGTWDSRIRERGFILVGDDGVFHLWYTGYDGPKPATMSLGHATSRDGLSWTRDPANPVFSGSWTEDVCVVRHDGGYQMFAEGKGDVAHRLSSPDGIKWTDHGPLDIRKVDGTPIPPGPYGTPTGWFEDGTWFLLYERGDAGVWLATSADLKTWTNRKDDPVLACGPEPYDRGAVAVNQVVKRDGYYYAFYHAADRRPWKDWTSNVARSRDLIHWEKSPANPIVEDNCSSPVLVSTPRGDRLYTMHPAVRAFEPAGDR</sequence>
<dbReference type="AlphaFoldDB" id="A0A5B9W3P9"/>
<keyword evidence="3" id="KW-1185">Reference proteome</keyword>
<evidence type="ECO:0000256" key="1">
    <source>
        <dbReference type="SAM" id="SignalP"/>
    </source>
</evidence>
<evidence type="ECO:0000313" key="3">
    <source>
        <dbReference type="Proteomes" id="UP000324233"/>
    </source>
</evidence>
<proteinExistence type="predicted"/>
<gene>
    <name evidence="2" type="ORF">OJF2_33530</name>
</gene>
<name>A0A5B9W3P9_9BACT</name>
<dbReference type="Proteomes" id="UP000324233">
    <property type="component" value="Chromosome"/>
</dbReference>
<evidence type="ECO:0000313" key="2">
    <source>
        <dbReference type="EMBL" id="QEH34809.1"/>
    </source>
</evidence>
<keyword evidence="1" id="KW-0732">Signal</keyword>
<organism evidence="2 3">
    <name type="scientific">Aquisphaera giovannonii</name>
    <dbReference type="NCBI Taxonomy" id="406548"/>
    <lineage>
        <taxon>Bacteria</taxon>
        <taxon>Pseudomonadati</taxon>
        <taxon>Planctomycetota</taxon>
        <taxon>Planctomycetia</taxon>
        <taxon>Isosphaerales</taxon>
        <taxon>Isosphaeraceae</taxon>
        <taxon>Aquisphaera</taxon>
    </lineage>
</organism>